<dbReference type="HAMAP" id="MF_01539">
    <property type="entry name" value="TmcAL"/>
    <property type="match status" value="1"/>
</dbReference>
<dbReference type="SUPFAM" id="SSF52374">
    <property type="entry name" value="Nucleotidylyl transferase"/>
    <property type="match status" value="1"/>
</dbReference>
<dbReference type="Gene3D" id="3.40.50.620">
    <property type="entry name" value="HUPs"/>
    <property type="match status" value="1"/>
</dbReference>
<dbReference type="RefSeq" id="WP_051682801.1">
    <property type="nucleotide sequence ID" value="NZ_JMKI01000037.1"/>
</dbReference>
<gene>
    <name evidence="1" type="primary">tmcAL</name>
    <name evidence="2" type="ORF">EH55_07280</name>
</gene>
<dbReference type="EMBL" id="JMKI01000037">
    <property type="protein sequence ID" value="KEJ91767.1"/>
    <property type="molecule type" value="Genomic_DNA"/>
</dbReference>
<keyword evidence="1" id="KW-0820">tRNA-binding</keyword>
<organism evidence="2 3">
    <name type="scientific">Synergistes jonesii</name>
    <dbReference type="NCBI Taxonomy" id="2754"/>
    <lineage>
        <taxon>Bacteria</taxon>
        <taxon>Thermotogati</taxon>
        <taxon>Synergistota</taxon>
        <taxon>Synergistia</taxon>
        <taxon>Synergistales</taxon>
        <taxon>Synergistaceae</taxon>
        <taxon>Synergistes</taxon>
    </lineage>
</organism>
<dbReference type="OrthoDB" id="9769796at2"/>
<comment type="caution">
    <text evidence="2">The sequence shown here is derived from an EMBL/GenBank/DDBJ whole genome shotgun (WGS) entry which is preliminary data.</text>
</comment>
<feature type="binding site" evidence="1">
    <location>
        <begin position="9"/>
        <end position="22"/>
    </location>
    <ligand>
        <name>ATP</name>
        <dbReference type="ChEBI" id="CHEBI:30616"/>
    </ligand>
</feature>
<evidence type="ECO:0000313" key="3">
    <source>
        <dbReference type="Proteomes" id="UP000027665"/>
    </source>
</evidence>
<proteinExistence type="inferred from homology"/>
<feature type="binding site" evidence="1">
    <location>
        <position position="104"/>
    </location>
    <ligand>
        <name>ATP</name>
        <dbReference type="ChEBI" id="CHEBI:30616"/>
    </ligand>
</feature>
<keyword evidence="1" id="KW-0067">ATP-binding</keyword>
<sequence length="403" mass="43410">MTSPVAGITAEYNPLHVGHAGHIARARELCGARAVVAVLSSDFVQRGEPALLDKWTRAKMALACGCDLVLELPAVFSAHNAGVFSKAAVDTLAAAGVVTHISFGAENPERLTDNIIDILLNEPEPFKPLLKKHLASGLSFVEARARAADGLLPGAGALLAGSNNILALGYMMRIKEKKYPLRVLPLKREGGAYNSGELGGVASSAAIRAALARGEKESAFAQLPPPSRRILTEAMEEGRACAAHGRYWSVLRALLIRLEPEELARCAEISEGAEHRMIAAAREAKTFEEWTDACVSKRYPAGRVRRAALHALLALGHWTNRAAQRLGPPYIRPLAMNSAGRALLAEMKKTSRLPIVTTYGQAARVSRYAAEVARRELLACELWEGTIPNGSFGVEHKRKIIIC</sequence>
<dbReference type="InterPro" id="IPR008513">
    <property type="entry name" value="tRNA(Met)_cyd_acetate_ligase"/>
</dbReference>
<keyword evidence="1" id="KW-0547">Nucleotide-binding</keyword>
<dbReference type="Proteomes" id="UP000027665">
    <property type="component" value="Unassembled WGS sequence"/>
</dbReference>
<dbReference type="AlphaFoldDB" id="A0A073J230"/>
<protein>
    <recommendedName>
        <fullName evidence="1">tRNA(Met) cytidine acetate ligase</fullName>
        <ecNumber evidence="1">6.3.4.-</ecNumber>
    </recommendedName>
</protein>
<keyword evidence="1" id="KW-0819">tRNA processing</keyword>
<dbReference type="GeneID" id="90984045"/>
<dbReference type="GO" id="GO:0005524">
    <property type="term" value="F:ATP binding"/>
    <property type="evidence" value="ECO:0007669"/>
    <property type="project" value="UniProtKB-KW"/>
</dbReference>
<dbReference type="STRING" id="2754.EH55_07280"/>
<dbReference type="PANTHER" id="PTHR37825">
    <property type="entry name" value="TRNA(MET) CYTIDINE ACETATE LIGASE"/>
    <property type="match status" value="1"/>
</dbReference>
<dbReference type="EC" id="6.3.4.-" evidence="1"/>
<comment type="subcellular location">
    <subcellularLocation>
        <location evidence="1">Cytoplasm</location>
    </subcellularLocation>
</comment>
<keyword evidence="1" id="KW-0436">Ligase</keyword>
<dbReference type="GO" id="GO:0006400">
    <property type="term" value="P:tRNA modification"/>
    <property type="evidence" value="ECO:0007669"/>
    <property type="project" value="UniProtKB-UniRule"/>
</dbReference>
<dbReference type="InterPro" id="IPR014729">
    <property type="entry name" value="Rossmann-like_a/b/a_fold"/>
</dbReference>
<dbReference type="Pfam" id="PF05636">
    <property type="entry name" value="HIGH_NTase1"/>
    <property type="match status" value="1"/>
</dbReference>
<dbReference type="PANTHER" id="PTHR37825:SF1">
    <property type="entry name" value="TRNA(MET) CYTIDINE ACETATE LIGASE"/>
    <property type="match status" value="1"/>
</dbReference>
<keyword evidence="3" id="KW-1185">Reference proteome</keyword>
<comment type="catalytic activity">
    <reaction evidence="1">
        <text>cytidine(34) in elongator tRNA(Met) + acetate + ATP = N(4)-acetylcytidine(34) in elongator tRNA(Met) + AMP + diphosphate</text>
        <dbReference type="Rhea" id="RHEA:58144"/>
        <dbReference type="Rhea" id="RHEA-COMP:10693"/>
        <dbReference type="Rhea" id="RHEA-COMP:10694"/>
        <dbReference type="ChEBI" id="CHEBI:30089"/>
        <dbReference type="ChEBI" id="CHEBI:30616"/>
        <dbReference type="ChEBI" id="CHEBI:33019"/>
        <dbReference type="ChEBI" id="CHEBI:74900"/>
        <dbReference type="ChEBI" id="CHEBI:82748"/>
        <dbReference type="ChEBI" id="CHEBI:456215"/>
    </reaction>
</comment>
<name>A0A073J230_9BACT</name>
<evidence type="ECO:0000313" key="2">
    <source>
        <dbReference type="EMBL" id="KEJ91767.1"/>
    </source>
</evidence>
<keyword evidence="1" id="KW-0963">Cytoplasm</keyword>
<comment type="similarity">
    <text evidence="1">Belongs to the TmcAL family.</text>
</comment>
<comment type="caution">
    <text evidence="1">Lacks conserved residue(s) required for the propagation of feature annotation.</text>
</comment>
<feature type="binding site" evidence="1">
    <location>
        <position position="163"/>
    </location>
    <ligand>
        <name>ATP</name>
        <dbReference type="ChEBI" id="CHEBI:30616"/>
    </ligand>
</feature>
<dbReference type="GO" id="GO:0016879">
    <property type="term" value="F:ligase activity, forming carbon-nitrogen bonds"/>
    <property type="evidence" value="ECO:0007669"/>
    <property type="project" value="UniProtKB-UniRule"/>
</dbReference>
<evidence type="ECO:0000256" key="1">
    <source>
        <dbReference type="HAMAP-Rule" id="MF_01539"/>
    </source>
</evidence>
<dbReference type="GO" id="GO:0005737">
    <property type="term" value="C:cytoplasm"/>
    <property type="evidence" value="ECO:0007669"/>
    <property type="project" value="UniProtKB-SubCell"/>
</dbReference>
<dbReference type="eggNOG" id="COG1323">
    <property type="taxonomic scope" value="Bacteria"/>
</dbReference>
<comment type="function">
    <text evidence="1">Catalyzes the formation of N(4)-acetylcytidine (ac(4)C) at the wobble position of elongator tRNA(Met), using acetate and ATP as substrates. First activates an acetate ion to form acetyladenylate (Ac-AMP) and then transfers the acetyl group to tRNA to form ac(4)C34.</text>
</comment>
<reference evidence="2 3" key="1">
    <citation type="submission" date="2014-04" db="EMBL/GenBank/DDBJ databases">
        <title>Draft Genome Sequence of Synergistes jonesii.</title>
        <authorList>
            <person name="Coil D.A."/>
            <person name="Eisen J.A."/>
            <person name="Holland-Moritz H.E."/>
        </authorList>
    </citation>
    <scope>NUCLEOTIDE SEQUENCE [LARGE SCALE GENOMIC DNA]</scope>
    <source>
        <strain evidence="2 3">78-1</strain>
    </source>
</reference>
<dbReference type="GO" id="GO:0000049">
    <property type="term" value="F:tRNA binding"/>
    <property type="evidence" value="ECO:0007669"/>
    <property type="project" value="UniProtKB-KW"/>
</dbReference>
<keyword evidence="1" id="KW-0694">RNA-binding</keyword>
<accession>A0A073J230</accession>
<feature type="binding site" evidence="1">
    <location>
        <position position="188"/>
    </location>
    <ligand>
        <name>ATP</name>
        <dbReference type="ChEBI" id="CHEBI:30616"/>
    </ligand>
</feature>